<dbReference type="InterPro" id="IPR000537">
    <property type="entry name" value="UbiA_prenyltransferase"/>
</dbReference>
<evidence type="ECO:0000256" key="2">
    <source>
        <dbReference type="ARBA" id="ARBA00004863"/>
    </source>
</evidence>
<feature type="transmembrane region" description="Helical" evidence="8">
    <location>
        <begin position="20"/>
        <end position="42"/>
    </location>
</feature>
<sequence length="305" mass="34137">MEYMMGWINMKLIKDIYRALRLFSLSIAFVSTACGIVIAYKFGHLFKDGVIDLISSIAVIFTLKAGLLIQAGVNLVNDYFEGKTDKLIDDDKKYPFLGVERTKTEIIIFLVGMACFGVAALIGLLLVVYFKNITLLIIGTIGLIGGYAYTGYPFNYKNKGLGALFSFILMGPLMVVGSYCVFGNTRLMDVVLISLPFSFLIPALLISNEIRDYEKDVENGIKTFSVRFGLKNGKRAYLILVILSYASIIILTLFKSLPSSSLLTFLTVFKAYKTYKLQYTNKRAFVPNTAYLHLMFGIIYLISLL</sequence>
<dbReference type="Pfam" id="PF01040">
    <property type="entry name" value="UbiA"/>
    <property type="match status" value="1"/>
</dbReference>
<keyword evidence="6 8" id="KW-1133">Transmembrane helix</keyword>
<feature type="transmembrane region" description="Helical" evidence="8">
    <location>
        <begin position="236"/>
        <end position="254"/>
    </location>
</feature>
<dbReference type="GO" id="GO:0009234">
    <property type="term" value="P:menaquinone biosynthetic process"/>
    <property type="evidence" value="ECO:0007669"/>
    <property type="project" value="UniProtKB-UniPathway"/>
</dbReference>
<reference evidence="9 10" key="1">
    <citation type="journal article" date="2011" name="J. Bacteriol.">
        <title>Draft genome sequence of Caloramator australicus strain RC3T, a thermoanaerobe from the Great Artesian Basin of Australia.</title>
        <authorList>
            <person name="Ogg C.D."/>
            <person name="Patel B.K.C."/>
        </authorList>
    </citation>
    <scope>NUCLEOTIDE SEQUENCE [LARGE SCALE GENOMIC DNA]</scope>
    <source>
        <strain evidence="9 10">RC3</strain>
    </source>
</reference>
<keyword evidence="7 8" id="KW-0472">Membrane</keyword>
<dbReference type="GO" id="GO:0046428">
    <property type="term" value="F:1,4-dihydroxy-2-naphthoate polyprenyltransferase activity"/>
    <property type="evidence" value="ECO:0007669"/>
    <property type="project" value="UniProtKB-EC"/>
</dbReference>
<feature type="transmembrane region" description="Helical" evidence="8">
    <location>
        <begin position="284"/>
        <end position="302"/>
    </location>
</feature>
<dbReference type="Gene3D" id="1.20.120.1780">
    <property type="entry name" value="UbiA prenyltransferase"/>
    <property type="match status" value="1"/>
</dbReference>
<evidence type="ECO:0000256" key="4">
    <source>
        <dbReference type="ARBA" id="ARBA00022679"/>
    </source>
</evidence>
<dbReference type="AlphaFoldDB" id="I7K6G1"/>
<keyword evidence="4 9" id="KW-0808">Transferase</keyword>
<evidence type="ECO:0000256" key="8">
    <source>
        <dbReference type="SAM" id="Phobius"/>
    </source>
</evidence>
<feature type="transmembrane region" description="Helical" evidence="8">
    <location>
        <begin position="187"/>
        <end position="206"/>
    </location>
</feature>
<keyword evidence="5 8" id="KW-0812">Transmembrane</keyword>
<accession>I7K6G1</accession>
<dbReference type="GO" id="GO:0042371">
    <property type="term" value="P:vitamin K biosynthetic process"/>
    <property type="evidence" value="ECO:0007669"/>
    <property type="project" value="TreeGrafter"/>
</dbReference>
<dbReference type="STRING" id="857293.CAAU_1060"/>
<dbReference type="PANTHER" id="PTHR13929">
    <property type="entry name" value="1,4-DIHYDROXY-2-NAPHTHOATE OCTAPRENYLTRANSFERASE"/>
    <property type="match status" value="1"/>
</dbReference>
<dbReference type="eggNOG" id="COG1575">
    <property type="taxonomic scope" value="Bacteria"/>
</dbReference>
<dbReference type="CDD" id="cd13962">
    <property type="entry name" value="PT_UbiA_UBIAD1"/>
    <property type="match status" value="1"/>
</dbReference>
<dbReference type="OrthoDB" id="9767568at2"/>
<keyword evidence="3" id="KW-0474">Menaquinone biosynthesis</keyword>
<dbReference type="PANTHER" id="PTHR13929:SF0">
    <property type="entry name" value="UBIA PRENYLTRANSFERASE DOMAIN-CONTAINING PROTEIN 1"/>
    <property type="match status" value="1"/>
</dbReference>
<keyword evidence="10" id="KW-1185">Reference proteome</keyword>
<dbReference type="InterPro" id="IPR026046">
    <property type="entry name" value="UBIAD1"/>
</dbReference>
<gene>
    <name evidence="9" type="ORF">CAAU_1060</name>
</gene>
<evidence type="ECO:0000313" key="10">
    <source>
        <dbReference type="Proteomes" id="UP000007652"/>
    </source>
</evidence>
<evidence type="ECO:0000256" key="1">
    <source>
        <dbReference type="ARBA" id="ARBA00004141"/>
    </source>
</evidence>
<feature type="transmembrane region" description="Helical" evidence="8">
    <location>
        <begin position="106"/>
        <end position="127"/>
    </location>
</feature>
<dbReference type="Proteomes" id="UP000007652">
    <property type="component" value="Unassembled WGS sequence"/>
</dbReference>
<feature type="transmembrane region" description="Helical" evidence="8">
    <location>
        <begin position="161"/>
        <end position="181"/>
    </location>
</feature>
<dbReference type="EMBL" id="CAKP01000063">
    <property type="protein sequence ID" value="CCJ33144.1"/>
    <property type="molecule type" value="Genomic_DNA"/>
</dbReference>
<proteinExistence type="predicted"/>
<dbReference type="InterPro" id="IPR044878">
    <property type="entry name" value="UbiA_sf"/>
</dbReference>
<organism evidence="9 10">
    <name type="scientific">Caloramator australicus RC3</name>
    <dbReference type="NCBI Taxonomy" id="857293"/>
    <lineage>
        <taxon>Bacteria</taxon>
        <taxon>Bacillati</taxon>
        <taxon>Bacillota</taxon>
        <taxon>Clostridia</taxon>
        <taxon>Eubacteriales</taxon>
        <taxon>Clostridiaceae</taxon>
        <taxon>Caloramator</taxon>
    </lineage>
</organism>
<feature type="transmembrane region" description="Helical" evidence="8">
    <location>
        <begin position="133"/>
        <end position="149"/>
    </location>
</feature>
<evidence type="ECO:0000256" key="5">
    <source>
        <dbReference type="ARBA" id="ARBA00022692"/>
    </source>
</evidence>
<evidence type="ECO:0000256" key="7">
    <source>
        <dbReference type="ARBA" id="ARBA00023136"/>
    </source>
</evidence>
<comment type="caution">
    <text evidence="9">The sequence shown here is derived from an EMBL/GenBank/DDBJ whole genome shotgun (WGS) entry which is preliminary data.</text>
</comment>
<dbReference type="GO" id="GO:0016020">
    <property type="term" value="C:membrane"/>
    <property type="evidence" value="ECO:0007669"/>
    <property type="project" value="UniProtKB-SubCell"/>
</dbReference>
<name>I7K6G1_9CLOT</name>
<comment type="subcellular location">
    <subcellularLocation>
        <location evidence="1">Membrane</location>
        <topology evidence="1">Multi-pass membrane protein</topology>
    </subcellularLocation>
</comment>
<dbReference type="EC" id="2.5.1.74" evidence="9"/>
<evidence type="ECO:0000256" key="3">
    <source>
        <dbReference type="ARBA" id="ARBA00022428"/>
    </source>
</evidence>
<dbReference type="PIRSF" id="PIRSF005355">
    <property type="entry name" value="UBIAD1"/>
    <property type="match status" value="1"/>
</dbReference>
<evidence type="ECO:0000313" key="9">
    <source>
        <dbReference type="EMBL" id="CCJ33144.1"/>
    </source>
</evidence>
<dbReference type="Gene3D" id="1.10.357.140">
    <property type="entry name" value="UbiA prenyltransferase"/>
    <property type="match status" value="1"/>
</dbReference>
<comment type="pathway">
    <text evidence="2">Quinol/quinone metabolism; menaquinone biosynthesis.</text>
</comment>
<dbReference type="UniPathway" id="UPA00079"/>
<feature type="transmembrane region" description="Helical" evidence="8">
    <location>
        <begin position="54"/>
        <end position="76"/>
    </location>
</feature>
<evidence type="ECO:0000256" key="6">
    <source>
        <dbReference type="ARBA" id="ARBA00022989"/>
    </source>
</evidence>
<protein>
    <submittedName>
        <fullName evidence="9">1,4-dihydroxy-2-naphthoate octaprenyltransferase</fullName>
        <ecNumber evidence="9">2.5.1.74</ecNumber>
    </submittedName>
</protein>